<dbReference type="STRING" id="1314800.A0A1B7MSS7"/>
<dbReference type="Proteomes" id="UP000092154">
    <property type="component" value="Unassembled WGS sequence"/>
</dbReference>
<dbReference type="OrthoDB" id="66881at2759"/>
<name>A0A1B7MSS7_9AGAM</name>
<organism evidence="1 2">
    <name type="scientific">Rhizopogon vinicolor AM-OR11-026</name>
    <dbReference type="NCBI Taxonomy" id="1314800"/>
    <lineage>
        <taxon>Eukaryota</taxon>
        <taxon>Fungi</taxon>
        <taxon>Dikarya</taxon>
        <taxon>Basidiomycota</taxon>
        <taxon>Agaricomycotina</taxon>
        <taxon>Agaricomycetes</taxon>
        <taxon>Agaricomycetidae</taxon>
        <taxon>Boletales</taxon>
        <taxon>Suillineae</taxon>
        <taxon>Rhizopogonaceae</taxon>
        <taxon>Rhizopogon</taxon>
    </lineage>
</organism>
<accession>A0A1B7MSS7</accession>
<reference evidence="1 2" key="1">
    <citation type="submission" date="2016-06" db="EMBL/GenBank/DDBJ databases">
        <title>Comparative genomics of the ectomycorrhizal sister species Rhizopogon vinicolor and Rhizopogon vesiculosus (Basidiomycota: Boletales) reveals a divergence of the mating type B locus.</title>
        <authorList>
            <consortium name="DOE Joint Genome Institute"/>
            <person name="Mujic A.B."/>
            <person name="Kuo A."/>
            <person name="Tritt A."/>
            <person name="Lipzen A."/>
            <person name="Chen C."/>
            <person name="Johnson J."/>
            <person name="Sharma A."/>
            <person name="Barry K."/>
            <person name="Grigoriev I.V."/>
            <person name="Spatafora J.W."/>
        </authorList>
    </citation>
    <scope>NUCLEOTIDE SEQUENCE [LARGE SCALE GENOMIC DNA]</scope>
    <source>
        <strain evidence="1 2">AM-OR11-026</strain>
    </source>
</reference>
<protein>
    <recommendedName>
        <fullName evidence="3">FAD/NAD(P)-binding domain-containing protein</fullName>
    </recommendedName>
</protein>
<evidence type="ECO:0000313" key="2">
    <source>
        <dbReference type="Proteomes" id="UP000092154"/>
    </source>
</evidence>
<dbReference type="EMBL" id="KV448479">
    <property type="protein sequence ID" value="OAX35656.1"/>
    <property type="molecule type" value="Genomic_DNA"/>
</dbReference>
<keyword evidence="2" id="KW-1185">Reference proteome</keyword>
<evidence type="ECO:0000313" key="1">
    <source>
        <dbReference type="EMBL" id="OAX35656.1"/>
    </source>
</evidence>
<dbReference type="Gene3D" id="3.50.50.60">
    <property type="entry name" value="FAD/NAD(P)-binding domain"/>
    <property type="match status" value="1"/>
</dbReference>
<evidence type="ECO:0008006" key="3">
    <source>
        <dbReference type="Google" id="ProtNLM"/>
    </source>
</evidence>
<proteinExistence type="predicted"/>
<dbReference type="InParanoid" id="A0A1B7MSS7"/>
<gene>
    <name evidence="1" type="ORF">K503DRAFT_773230</name>
</gene>
<sequence length="116" mass="13199">MEVPSKTFDIVLFGTGYYPYVPYLQIVHPKSCILAPLTSYTITPSRIRVIHLQILYAHNPTFAFIGETTSFIPFLFADLASTWIAFAWSGTIPVLTAPEERLVYERRRLGRDVSLC</sequence>
<dbReference type="InterPro" id="IPR036188">
    <property type="entry name" value="FAD/NAD-bd_sf"/>
</dbReference>
<dbReference type="AlphaFoldDB" id="A0A1B7MSS7"/>